<dbReference type="InterPro" id="IPR023210">
    <property type="entry name" value="NADP_OxRdtase_dom"/>
</dbReference>
<dbReference type="Pfam" id="PF00248">
    <property type="entry name" value="Aldo_ket_red"/>
    <property type="match status" value="1"/>
</dbReference>
<feature type="domain" description="NADP-dependent oxidoreductase" evidence="7">
    <location>
        <begin position="46"/>
        <end position="280"/>
    </location>
</feature>
<evidence type="ECO:0000256" key="2">
    <source>
        <dbReference type="ARBA" id="ARBA00022857"/>
    </source>
</evidence>
<evidence type="ECO:0000259" key="7">
    <source>
        <dbReference type="Pfam" id="PF00248"/>
    </source>
</evidence>
<dbReference type="GO" id="GO:0016616">
    <property type="term" value="F:oxidoreductase activity, acting on the CH-OH group of donors, NAD or NADP as acceptor"/>
    <property type="evidence" value="ECO:0007669"/>
    <property type="project" value="UniProtKB-ARBA"/>
</dbReference>
<dbReference type="PRINTS" id="PR00069">
    <property type="entry name" value="ALDKETRDTASE"/>
</dbReference>
<evidence type="ECO:0000256" key="4">
    <source>
        <dbReference type="PIRSR" id="PIRSR000097-1"/>
    </source>
</evidence>
<protein>
    <submittedName>
        <fullName evidence="8">Oxidoreductase of aldo/keto reductase family, subgroup 1</fullName>
    </submittedName>
</protein>
<evidence type="ECO:0000313" key="9">
    <source>
        <dbReference type="Proteomes" id="UP000186230"/>
    </source>
</evidence>
<proteinExistence type="inferred from homology"/>
<evidence type="ECO:0000256" key="6">
    <source>
        <dbReference type="PIRSR" id="PIRSR000097-3"/>
    </source>
</evidence>
<keyword evidence="3" id="KW-0560">Oxidoreductase</keyword>
<feature type="site" description="Lowers pKa of active site Tyr" evidence="6">
    <location>
        <position position="99"/>
    </location>
</feature>
<evidence type="ECO:0000256" key="1">
    <source>
        <dbReference type="ARBA" id="ARBA00007905"/>
    </source>
</evidence>
<dbReference type="AlphaFoldDB" id="A0A1L7I8A5"/>
<dbReference type="PANTHER" id="PTHR43827">
    <property type="entry name" value="2,5-DIKETO-D-GLUCONIC ACID REDUCTASE"/>
    <property type="match status" value="1"/>
</dbReference>
<evidence type="ECO:0000256" key="3">
    <source>
        <dbReference type="ARBA" id="ARBA00023002"/>
    </source>
</evidence>
<dbReference type="InterPro" id="IPR036812">
    <property type="entry name" value="NAD(P)_OxRdtase_dom_sf"/>
</dbReference>
<dbReference type="PIRSF" id="PIRSF000097">
    <property type="entry name" value="AKR"/>
    <property type="match status" value="1"/>
</dbReference>
<evidence type="ECO:0000313" key="8">
    <source>
        <dbReference type="EMBL" id="APU69454.1"/>
    </source>
</evidence>
<accession>A0A1L7I8A5</accession>
<gene>
    <name evidence="8" type="ORF">GRFL_2730</name>
</gene>
<dbReference type="InterPro" id="IPR020471">
    <property type="entry name" value="AKR"/>
</dbReference>
<dbReference type="SUPFAM" id="SSF51430">
    <property type="entry name" value="NAD(P)-linked oxidoreductase"/>
    <property type="match status" value="1"/>
</dbReference>
<dbReference type="InterPro" id="IPR018170">
    <property type="entry name" value="Aldo/ket_reductase_CS"/>
</dbReference>
<reference evidence="8 9" key="1">
    <citation type="submission" date="2016-07" db="EMBL/GenBank/DDBJ databases">
        <title>Multi-omics approach to identify versatile polysaccharide utilization systems of a marine flavobacterium Gramella flava.</title>
        <authorList>
            <person name="Tang K."/>
        </authorList>
    </citation>
    <scope>NUCLEOTIDE SEQUENCE [LARGE SCALE GENOMIC DNA]</scope>
    <source>
        <strain evidence="8 9">JLT2011</strain>
    </source>
</reference>
<dbReference type="Proteomes" id="UP000186230">
    <property type="component" value="Chromosome"/>
</dbReference>
<keyword evidence="2" id="KW-0521">NADP</keyword>
<keyword evidence="9" id="KW-1185">Reference proteome</keyword>
<dbReference type="KEGG" id="gfl:GRFL_2730"/>
<dbReference type="FunFam" id="3.20.20.100:FF:000015">
    <property type="entry name" value="Oxidoreductase, aldo/keto reductase family"/>
    <property type="match status" value="1"/>
</dbReference>
<dbReference type="PROSITE" id="PS00063">
    <property type="entry name" value="ALDOKETO_REDUCTASE_3"/>
    <property type="match status" value="1"/>
</dbReference>
<dbReference type="STRING" id="1229726.GRFL_2730"/>
<dbReference type="EMBL" id="CP016359">
    <property type="protein sequence ID" value="APU69454.1"/>
    <property type="molecule type" value="Genomic_DNA"/>
</dbReference>
<dbReference type="PANTHER" id="PTHR43827:SF3">
    <property type="entry name" value="NADP-DEPENDENT OXIDOREDUCTASE DOMAIN-CONTAINING PROTEIN"/>
    <property type="match status" value="1"/>
</dbReference>
<sequence>MLLGIAPNSLTFSEKQVMKFPITDISGKIELSNGQKMPYLGLGVYKAKSGSEVYDAVTSALENGYRLIDTATFYGNEESVGKAIRESGISREEIFVTTKLWIDDQGPKTAEAFNRSFEKLDIGYVDLYLIHWPVPGKYLESWKVLQEIYDNGMAKAIGASNCMIHHLESLQKAGMKPMLVQNEFHPRLIQLDILNYCHEQHIVYQAWSPLMRGQLLDHDILKEIGQKYGKSVAQVLIRWDLQKGVCSIPKSVHAARIRENAEIFDFELTSEEIQQIDNLDRNKRTGAHPDHFMEHFN</sequence>
<organism evidence="8 9">
    <name type="scientific">Christiangramia flava JLT2011</name>
    <dbReference type="NCBI Taxonomy" id="1229726"/>
    <lineage>
        <taxon>Bacteria</taxon>
        <taxon>Pseudomonadati</taxon>
        <taxon>Bacteroidota</taxon>
        <taxon>Flavobacteriia</taxon>
        <taxon>Flavobacteriales</taxon>
        <taxon>Flavobacteriaceae</taxon>
        <taxon>Christiangramia</taxon>
    </lineage>
</organism>
<dbReference type="PROSITE" id="PS00798">
    <property type="entry name" value="ALDOKETO_REDUCTASE_1"/>
    <property type="match status" value="1"/>
</dbReference>
<comment type="similarity">
    <text evidence="1">Belongs to the aldo/keto reductase family.</text>
</comment>
<feature type="active site" description="Proton donor" evidence="4">
    <location>
        <position position="74"/>
    </location>
</feature>
<evidence type="ECO:0000256" key="5">
    <source>
        <dbReference type="PIRSR" id="PIRSR000097-2"/>
    </source>
</evidence>
<name>A0A1L7I8A5_9FLAO</name>
<feature type="binding site" evidence="5">
    <location>
        <position position="131"/>
    </location>
    <ligand>
        <name>substrate</name>
    </ligand>
</feature>
<dbReference type="Gene3D" id="3.20.20.100">
    <property type="entry name" value="NADP-dependent oxidoreductase domain"/>
    <property type="match status" value="1"/>
</dbReference>